<organism evidence="1 2">
    <name type="scientific">Methanolobus zinderi</name>
    <dbReference type="NCBI Taxonomy" id="536044"/>
    <lineage>
        <taxon>Archaea</taxon>
        <taxon>Methanobacteriati</taxon>
        <taxon>Methanobacteriota</taxon>
        <taxon>Stenosarchaea group</taxon>
        <taxon>Methanomicrobia</taxon>
        <taxon>Methanosarcinales</taxon>
        <taxon>Methanosarcinaceae</taxon>
        <taxon>Methanolobus</taxon>
    </lineage>
</organism>
<dbReference type="AlphaFoldDB" id="A0A7D5E570"/>
<gene>
    <name evidence="1" type="ORF">HWN40_00785</name>
</gene>
<accession>A0A7D5E570</accession>
<evidence type="ECO:0000313" key="1">
    <source>
        <dbReference type="EMBL" id="QLC48912.1"/>
    </source>
</evidence>
<dbReference type="GeneID" id="55820166"/>
<dbReference type="EMBL" id="CP058215">
    <property type="protein sequence ID" value="QLC48912.1"/>
    <property type="molecule type" value="Genomic_DNA"/>
</dbReference>
<name>A0A7D5E570_9EURY</name>
<evidence type="ECO:0000313" key="2">
    <source>
        <dbReference type="Proteomes" id="UP000509594"/>
    </source>
</evidence>
<dbReference type="RefSeq" id="WP_176963975.1">
    <property type="nucleotide sequence ID" value="NZ_CP058215.1"/>
</dbReference>
<proteinExistence type="predicted"/>
<dbReference type="Proteomes" id="UP000509594">
    <property type="component" value="Chromosome"/>
</dbReference>
<dbReference type="Pfam" id="PF12675">
    <property type="entry name" value="DUF3795"/>
    <property type="match status" value="1"/>
</dbReference>
<keyword evidence="2" id="KW-1185">Reference proteome</keyword>
<sequence length="136" mass="15766">MESGNEALLIAPCGMNCGICVAYLRDRNRCPGCRGPDDNKSVTRRECRIKNCGVFHKDDAYFCFTCGDFPCDRLKHLDKRYRTKYHMSMIENLENIRKSGIVEFMQNEKIRWTCDRCGGTICVHRRCCYDCGEKIS</sequence>
<protein>
    <submittedName>
        <fullName evidence="1">DUF3795 domain-containing protein</fullName>
    </submittedName>
</protein>
<dbReference type="InterPro" id="IPR024227">
    <property type="entry name" value="DUF3795"/>
</dbReference>
<dbReference type="OrthoDB" id="139211at2157"/>
<dbReference type="KEGG" id="mzi:HWN40_00785"/>
<reference evidence="1 2" key="1">
    <citation type="submission" date="2020-06" db="EMBL/GenBank/DDBJ databases">
        <title>Methanolobus halotolerans sp. nov., isolated from a saline lake Tus in Siberia.</title>
        <authorList>
            <person name="Shen Y."/>
            <person name="Chen S.-C."/>
            <person name="Lai M.-C."/>
            <person name="Huang H.-H."/>
            <person name="Chiu H.-H."/>
            <person name="Tang S.-L."/>
            <person name="Rogozin D.Y."/>
            <person name="Degermendzhy A.G."/>
        </authorList>
    </citation>
    <scope>NUCLEOTIDE SEQUENCE [LARGE SCALE GENOMIC DNA]</scope>
    <source>
        <strain evidence="1 2">DSM 21339</strain>
    </source>
</reference>